<dbReference type="InterPro" id="IPR008595">
    <property type="entry name" value="DegS"/>
</dbReference>
<keyword evidence="2 7" id="KW-0808">Transferase</keyword>
<dbReference type="Gene3D" id="3.30.565.10">
    <property type="entry name" value="Histidine kinase-like ATPase, C-terminal domain"/>
    <property type="match status" value="1"/>
</dbReference>
<dbReference type="Pfam" id="PF07730">
    <property type="entry name" value="HisKA_3"/>
    <property type="match status" value="1"/>
</dbReference>
<dbReference type="PANTHER" id="PTHR24421">
    <property type="entry name" value="NITRATE/NITRITE SENSOR PROTEIN NARX-RELATED"/>
    <property type="match status" value="1"/>
</dbReference>
<accession>A0ABR8UB12</accession>
<dbReference type="CDD" id="cd16917">
    <property type="entry name" value="HATPase_UhpB-NarQ-NarX-like"/>
    <property type="match status" value="1"/>
</dbReference>
<dbReference type="PANTHER" id="PTHR24421:SF55">
    <property type="entry name" value="SENSOR HISTIDINE KINASE YDFH"/>
    <property type="match status" value="1"/>
</dbReference>
<keyword evidence="6 7" id="KW-0902">Two-component regulatory system</keyword>
<evidence type="ECO:0000256" key="7">
    <source>
        <dbReference type="PIRNR" id="PIRNR003169"/>
    </source>
</evidence>
<evidence type="ECO:0000256" key="8">
    <source>
        <dbReference type="SAM" id="Coils"/>
    </source>
</evidence>
<keyword evidence="7" id="KW-0904">Protein phosphatase</keyword>
<comment type="catalytic activity">
    <reaction evidence="1 7">
        <text>ATP + protein L-histidine = ADP + protein N-phospho-L-histidine.</text>
        <dbReference type="EC" id="2.7.13.3"/>
    </reaction>
</comment>
<dbReference type="RefSeq" id="WP_191695039.1">
    <property type="nucleotide sequence ID" value="NZ_JACSQN010000009.1"/>
</dbReference>
<dbReference type="EC" id="3.1.3.-" evidence="7"/>
<organism evidence="10 11">
    <name type="scientific">Sporosarcina quadrami</name>
    <dbReference type="NCBI Taxonomy" id="2762234"/>
    <lineage>
        <taxon>Bacteria</taxon>
        <taxon>Bacillati</taxon>
        <taxon>Bacillota</taxon>
        <taxon>Bacilli</taxon>
        <taxon>Bacillales</taxon>
        <taxon>Caryophanaceae</taxon>
        <taxon>Sporosarcina</taxon>
    </lineage>
</organism>
<evidence type="ECO:0000313" key="10">
    <source>
        <dbReference type="EMBL" id="MBD7985220.1"/>
    </source>
</evidence>
<dbReference type="Gene3D" id="1.20.5.1930">
    <property type="match status" value="1"/>
</dbReference>
<name>A0ABR8UB12_9BACL</name>
<keyword evidence="7" id="KW-0378">Hydrolase</keyword>
<dbReference type="InterPro" id="IPR016381">
    <property type="entry name" value="Sig_transdc_His_kinase_DegS"/>
</dbReference>
<keyword evidence="5 7" id="KW-0067">ATP-binding</keyword>
<dbReference type="SUPFAM" id="SSF55874">
    <property type="entry name" value="ATPase domain of HSP90 chaperone/DNA topoisomerase II/histidine kinase"/>
    <property type="match status" value="1"/>
</dbReference>
<protein>
    <recommendedName>
        <fullName evidence="7">Signal transduction histidine-protein kinase/phosphatase DegS</fullName>
        <ecNumber evidence="7">2.7.13.3</ecNumber>
        <ecNumber evidence="7">3.1.3.-</ecNumber>
    </recommendedName>
</protein>
<reference evidence="10 11" key="1">
    <citation type="submission" date="2020-08" db="EMBL/GenBank/DDBJ databases">
        <title>A Genomic Blueprint of the Chicken Gut Microbiome.</title>
        <authorList>
            <person name="Gilroy R."/>
            <person name="Ravi A."/>
            <person name="Getino M."/>
            <person name="Pursley I."/>
            <person name="Horton D.L."/>
            <person name="Alikhan N.-F."/>
            <person name="Baker D."/>
            <person name="Gharbi K."/>
            <person name="Hall N."/>
            <person name="Watson M."/>
            <person name="Adriaenssens E.M."/>
            <person name="Foster-Nyarko E."/>
            <person name="Jarju S."/>
            <person name="Secka A."/>
            <person name="Antonio M."/>
            <person name="Oren A."/>
            <person name="Chaudhuri R."/>
            <person name="La Ragione R.M."/>
            <person name="Hildebrand F."/>
            <person name="Pallen M.J."/>
        </authorList>
    </citation>
    <scope>NUCLEOTIDE SEQUENCE [LARGE SCALE GENOMIC DNA]</scope>
    <source>
        <strain evidence="10 11">Sa2YVA2</strain>
    </source>
</reference>
<dbReference type="InterPro" id="IPR003594">
    <property type="entry name" value="HATPase_dom"/>
</dbReference>
<dbReference type="PROSITE" id="PS50109">
    <property type="entry name" value="HIS_KIN"/>
    <property type="match status" value="1"/>
</dbReference>
<dbReference type="InterPro" id="IPR036890">
    <property type="entry name" value="HATPase_C_sf"/>
</dbReference>
<gene>
    <name evidence="10" type="ORF">H9649_11530</name>
</gene>
<dbReference type="SUPFAM" id="SSF57997">
    <property type="entry name" value="Tropomyosin"/>
    <property type="match status" value="1"/>
</dbReference>
<dbReference type="PIRSF" id="PIRSF003169">
    <property type="entry name" value="STHK_DegS"/>
    <property type="match status" value="1"/>
</dbReference>
<proteinExistence type="predicted"/>
<comment type="function">
    <text evidence="7">Member of the two-component regulatory system DegS/DegU, which plays an important role in the transition growth phase.</text>
</comment>
<dbReference type="InterPro" id="IPR050482">
    <property type="entry name" value="Sensor_HK_TwoCompSys"/>
</dbReference>
<evidence type="ECO:0000313" key="11">
    <source>
        <dbReference type="Proteomes" id="UP000626786"/>
    </source>
</evidence>
<evidence type="ECO:0000256" key="3">
    <source>
        <dbReference type="ARBA" id="ARBA00022741"/>
    </source>
</evidence>
<keyword evidence="3 7" id="KW-0547">Nucleotide-binding</keyword>
<keyword evidence="8" id="KW-0175">Coiled coil</keyword>
<evidence type="ECO:0000256" key="5">
    <source>
        <dbReference type="ARBA" id="ARBA00022840"/>
    </source>
</evidence>
<dbReference type="GO" id="GO:0016301">
    <property type="term" value="F:kinase activity"/>
    <property type="evidence" value="ECO:0007669"/>
    <property type="project" value="UniProtKB-KW"/>
</dbReference>
<keyword evidence="11" id="KW-1185">Reference proteome</keyword>
<evidence type="ECO:0000256" key="1">
    <source>
        <dbReference type="ARBA" id="ARBA00000085"/>
    </source>
</evidence>
<feature type="domain" description="Histidine kinase" evidence="9">
    <location>
        <begin position="183"/>
        <end position="380"/>
    </location>
</feature>
<dbReference type="Proteomes" id="UP000626786">
    <property type="component" value="Unassembled WGS sequence"/>
</dbReference>
<dbReference type="Pfam" id="PF02518">
    <property type="entry name" value="HATPase_c"/>
    <property type="match status" value="1"/>
</dbReference>
<evidence type="ECO:0000256" key="4">
    <source>
        <dbReference type="ARBA" id="ARBA00022777"/>
    </source>
</evidence>
<comment type="subcellular location">
    <subcellularLocation>
        <location evidence="7">Cytoplasm</location>
    </subcellularLocation>
</comment>
<sequence length="385" mass="44758">MAEKTIDIQNLEHIFDNMVNVMDQSKNDIFTISEQSRQAFQEMQNELGIIKEEISRVITEGDYLEDMTRHSRRRLADVSKNFMKYSEQEVRKAYETANDLLVRLSINRMEEKQLRVRRDELDRRIAALLDTIERADQLVNQVTTVISYLTSDLKKVGEALETARQKQDFAIQIIHAQEEERKRLSRDIHDGPAQMLANVLLRSGLIEKTYNEKGPNEALSELNQLKEMVRNALLEVRRIIYDLRPMALDDLGLIPTLRKYVTTVMEYEKDVTIHFMNNGIEKRFESSFEVGIFRLVQECISNALKHGNSRDVWVKVEWLRDTMNIVVKDNGIGFDQNQTKEKSFGIIGMRERIELLKGEMKIISSIGSGTTVFFRVPLLENNLVE</sequence>
<evidence type="ECO:0000259" key="9">
    <source>
        <dbReference type="PROSITE" id="PS50109"/>
    </source>
</evidence>
<dbReference type="InterPro" id="IPR011712">
    <property type="entry name" value="Sig_transdc_His_kin_sub3_dim/P"/>
</dbReference>
<dbReference type="EC" id="2.7.13.3" evidence="7"/>
<dbReference type="InterPro" id="IPR005467">
    <property type="entry name" value="His_kinase_dom"/>
</dbReference>
<dbReference type="EMBL" id="JACSQN010000009">
    <property type="protein sequence ID" value="MBD7985220.1"/>
    <property type="molecule type" value="Genomic_DNA"/>
</dbReference>
<keyword evidence="7" id="KW-0963">Cytoplasm</keyword>
<dbReference type="SMART" id="SM00387">
    <property type="entry name" value="HATPase_c"/>
    <property type="match status" value="1"/>
</dbReference>
<feature type="coiled-coil region" evidence="8">
    <location>
        <begin position="111"/>
        <end position="138"/>
    </location>
</feature>
<evidence type="ECO:0000256" key="2">
    <source>
        <dbReference type="ARBA" id="ARBA00022679"/>
    </source>
</evidence>
<keyword evidence="4 7" id="KW-0418">Kinase</keyword>
<evidence type="ECO:0000256" key="6">
    <source>
        <dbReference type="ARBA" id="ARBA00023012"/>
    </source>
</evidence>
<dbReference type="Pfam" id="PF05384">
    <property type="entry name" value="DegS"/>
    <property type="match status" value="1"/>
</dbReference>
<comment type="caution">
    <text evidence="10">The sequence shown here is derived from an EMBL/GenBank/DDBJ whole genome shotgun (WGS) entry which is preliminary data.</text>
</comment>